<dbReference type="RefSeq" id="WP_021804437.1">
    <property type="nucleotide sequence ID" value="NZ_KI273146.1"/>
</dbReference>
<protein>
    <submittedName>
        <fullName evidence="3">Replication protein RepB</fullName>
    </submittedName>
</protein>
<dbReference type="OrthoDB" id="5540934at2"/>
<dbReference type="HOGENOM" id="CLU_901672_0_0_9"/>
<dbReference type="EMBL" id="APJA01000037">
    <property type="protein sequence ID" value="ERK28219.1"/>
    <property type="molecule type" value="Genomic_DNA"/>
</dbReference>
<evidence type="ECO:0000313" key="4">
    <source>
        <dbReference type="Proteomes" id="UP000016721"/>
    </source>
</evidence>
<evidence type="ECO:0000256" key="1">
    <source>
        <dbReference type="ARBA" id="ARBA00008909"/>
    </source>
</evidence>
<gene>
    <name evidence="3" type="ORF">CINTURNW_4623</name>
</gene>
<comment type="similarity">
    <text evidence="1">Belongs to the Gram-positive plasmids replication protein type 1 family.</text>
</comment>
<sequence length="309" mass="37161">MHEFSLDGMLLSHDFRRSIYDNCVGNGLIDNYYQTLKEEFGLKNSKMAINILNKQARIRQCNKYWELDYYLDQKVKDMTKTYYCKDKFCLNCKKWRQAQRMKKFLPVLQQYDDDLYFVTFTIPNCDGLQVKETIKKIFSGHKRLVDYLLGLRKTKLFDRKMFNFIGGLRVLEISINRTSRHKYHVHLHCAYILKDFKMSTPKYQNSYSIDNSGKRDYIRKFSLEEITLQKLWFIFYNNISLKKCPTIHSYKALNSVTNREKLFDNNGYSVTIDKFKPGQYQEMFKYMIKDHATYVDENGDLRKDVLFYD</sequence>
<dbReference type="AlphaFoldDB" id="U2PWM1"/>
<feature type="non-terminal residue" evidence="3">
    <location>
        <position position="309"/>
    </location>
</feature>
<comment type="caution">
    <text evidence="3">The sequence shown here is derived from an EMBL/GenBank/DDBJ whole genome shotgun (WGS) entry which is preliminary data.</text>
</comment>
<dbReference type="eggNOG" id="COG5655">
    <property type="taxonomic scope" value="Bacteria"/>
</dbReference>
<dbReference type="GO" id="GO:0006260">
    <property type="term" value="P:DNA replication"/>
    <property type="evidence" value="ECO:0007669"/>
    <property type="project" value="UniProtKB-KW"/>
</dbReference>
<dbReference type="InterPro" id="IPR000989">
    <property type="entry name" value="Rep"/>
</dbReference>
<dbReference type="Proteomes" id="UP000016721">
    <property type="component" value="Unassembled WGS sequence"/>
</dbReference>
<accession>U2PWM1</accession>
<organism evidence="3 4">
    <name type="scientific">Clostridium intestinale URNW</name>
    <dbReference type="NCBI Taxonomy" id="1294142"/>
    <lineage>
        <taxon>Bacteria</taxon>
        <taxon>Bacillati</taxon>
        <taxon>Bacillota</taxon>
        <taxon>Clostridia</taxon>
        <taxon>Eubacteriales</taxon>
        <taxon>Clostridiaceae</taxon>
        <taxon>Clostridium</taxon>
    </lineage>
</organism>
<evidence type="ECO:0000256" key="2">
    <source>
        <dbReference type="ARBA" id="ARBA00022705"/>
    </source>
</evidence>
<reference evidence="3 4" key="1">
    <citation type="journal article" date="2013" name="Genome Announc.">
        <title>Draft Genome Sequence of the Hydrogen- and Ethanol-Producing Bacterium Clostridium intestinale Strain URNW.</title>
        <authorList>
            <person name="Lal S."/>
            <person name="Ramachandran U."/>
            <person name="Zhang X."/>
            <person name="Sparling R."/>
            <person name="Levin D.B."/>
        </authorList>
    </citation>
    <scope>NUCLEOTIDE SEQUENCE [LARGE SCALE GENOMIC DNA]</scope>
    <source>
        <strain evidence="3 4">URNW</strain>
    </source>
</reference>
<evidence type="ECO:0000313" key="3">
    <source>
        <dbReference type="EMBL" id="ERK28219.1"/>
    </source>
</evidence>
<dbReference type="GO" id="GO:0003677">
    <property type="term" value="F:DNA binding"/>
    <property type="evidence" value="ECO:0007669"/>
    <property type="project" value="InterPro"/>
</dbReference>
<dbReference type="STRING" id="1294142.CINTURNW_4623"/>
<proteinExistence type="inferred from homology"/>
<name>U2PWM1_9CLOT</name>
<keyword evidence="2" id="KW-0235">DNA replication</keyword>
<keyword evidence="4" id="KW-1185">Reference proteome</keyword>
<dbReference type="Pfam" id="PF01446">
    <property type="entry name" value="Rep_1"/>
    <property type="match status" value="1"/>
</dbReference>